<dbReference type="SUPFAM" id="SSF52172">
    <property type="entry name" value="CheY-like"/>
    <property type="match status" value="1"/>
</dbReference>
<keyword evidence="6" id="KW-0418">Kinase</keyword>
<dbReference type="PROSITE" id="PS50112">
    <property type="entry name" value="PAS"/>
    <property type="match status" value="2"/>
</dbReference>
<sequence>LLQFQHNQIFLDCFGDGKFIYTTLIKIPTSSPNHEHLLPALRLIAGGFEIDGVVTDLNGNLFQFSENFAHSLGYKFFELHGKNLLTLIPENQRLIWLSLLKMIKNENTVLPLMQVHFKSKSGQLKSLLLNNSILRDKAGNPVGFTTICVDFSKLMSIILNREKTGQLETIIAKISALFTQSPTYRLDECINETLKIVGEYAGVDRSYIFLFRENLKIMDNTHEWCAPGIEPQIENLQGLPTNIFPWWMKLLMRNEIIHIPKVSALPEEASAEKKILESQDIQSLIVVPMTKGENLIGFIGFDSVQCSKFWYPEDINLLKIVSSIFVSAFIRKNTELSLAYSERRYRTLFLLAPELLVILDEQGNILSLNPAFKKITGFDIDNFLKTPFSKLLPEEEKASFEKNLITCLRGNKPESREFKIKARHGQAILDLYLLPLLEKGKVVGIFGMGRDITERKALEKSLHQVERLKSIGTLAGGIAHDFNNILEILLTNYSIIKESVRENEEVSFSLQLVRQAIERGKNLVQNLLTFASKKEPKFITLDLNDEIKHVINLLQQTTPRSIFFDLKLAPQKIWLRFDQVQIQQMILNLCLNAIDAIKCHKPQGKIQISTHVMQNRPKPFKGNQDNPTGYCLLEIMDEGVGIDPETQKFLFDPFFTTKSHGTGLGLSVVYGIIERLHEEVIVDSTQGQGATFKILLPLAKREYLEKDEIIESSQKLITPTKGKPHILLVEDDQVLSKMFAFILKRYGYQVQQVYDGRKALRIIADDSKKIDIAILDFDIPEVNGWRIAKKILDTKKDIRVIISSGYLTPKIRHQIELEQRVKLFEKPFEPEDLLAYLTDVLNQPKEMV</sequence>
<dbReference type="InterPro" id="IPR036890">
    <property type="entry name" value="HATPase_C_sf"/>
</dbReference>
<dbReference type="Gene3D" id="3.30.450.40">
    <property type="match status" value="1"/>
</dbReference>
<dbReference type="Pfam" id="PF02518">
    <property type="entry name" value="HATPase_c"/>
    <property type="match status" value="1"/>
</dbReference>
<feature type="domain" description="PAS" evidence="12">
    <location>
        <begin position="341"/>
        <end position="411"/>
    </location>
</feature>
<dbReference type="InterPro" id="IPR005467">
    <property type="entry name" value="His_kinase_dom"/>
</dbReference>
<evidence type="ECO:0000259" key="11">
    <source>
        <dbReference type="PROSITE" id="PS50110"/>
    </source>
</evidence>
<keyword evidence="7" id="KW-0067">ATP-binding</keyword>
<dbReference type="NCBIfam" id="TIGR00229">
    <property type="entry name" value="sensory_box"/>
    <property type="match status" value="2"/>
</dbReference>
<dbReference type="Gene3D" id="3.40.50.2300">
    <property type="match status" value="1"/>
</dbReference>
<dbReference type="SUPFAM" id="SSF55874">
    <property type="entry name" value="ATPase domain of HSP90 chaperone/DNA topoisomerase II/histidine kinase"/>
    <property type="match status" value="1"/>
</dbReference>
<dbReference type="SMART" id="SM00388">
    <property type="entry name" value="HisKA"/>
    <property type="match status" value="1"/>
</dbReference>
<evidence type="ECO:0000256" key="5">
    <source>
        <dbReference type="ARBA" id="ARBA00022741"/>
    </source>
</evidence>
<keyword evidence="4" id="KW-0808">Transferase</keyword>
<dbReference type="Pfam" id="PF13426">
    <property type="entry name" value="PAS_9"/>
    <property type="match status" value="1"/>
</dbReference>
<dbReference type="PANTHER" id="PTHR43065">
    <property type="entry name" value="SENSOR HISTIDINE KINASE"/>
    <property type="match status" value="1"/>
</dbReference>
<feature type="non-terminal residue" evidence="14">
    <location>
        <position position="1"/>
    </location>
</feature>
<dbReference type="Gene3D" id="3.30.450.20">
    <property type="entry name" value="PAS domain"/>
    <property type="match status" value="2"/>
</dbReference>
<dbReference type="Proteomes" id="UP000886111">
    <property type="component" value="Unassembled WGS sequence"/>
</dbReference>
<evidence type="ECO:0000256" key="3">
    <source>
        <dbReference type="ARBA" id="ARBA00022553"/>
    </source>
</evidence>
<dbReference type="PANTHER" id="PTHR43065:SF46">
    <property type="entry name" value="C4-DICARBOXYLATE TRANSPORT SENSOR PROTEIN DCTB"/>
    <property type="match status" value="1"/>
</dbReference>
<dbReference type="GO" id="GO:0006886">
    <property type="term" value="P:intracellular protein transport"/>
    <property type="evidence" value="ECO:0007669"/>
    <property type="project" value="InterPro"/>
</dbReference>
<dbReference type="GO" id="GO:0005524">
    <property type="term" value="F:ATP binding"/>
    <property type="evidence" value="ECO:0007669"/>
    <property type="project" value="UniProtKB-KW"/>
</dbReference>
<dbReference type="SMART" id="SM00091">
    <property type="entry name" value="PAS"/>
    <property type="match status" value="2"/>
</dbReference>
<evidence type="ECO:0000256" key="8">
    <source>
        <dbReference type="ARBA" id="ARBA00023012"/>
    </source>
</evidence>
<dbReference type="InterPro" id="IPR000700">
    <property type="entry name" value="PAS-assoc_C"/>
</dbReference>
<dbReference type="EC" id="2.7.13.3" evidence="2"/>
<dbReference type="InterPro" id="IPR000547">
    <property type="entry name" value="Clathrin_H-chain/VPS_repeat"/>
</dbReference>
<dbReference type="SUPFAM" id="SSF55781">
    <property type="entry name" value="GAF domain-like"/>
    <property type="match status" value="1"/>
</dbReference>
<dbReference type="InterPro" id="IPR011006">
    <property type="entry name" value="CheY-like_superfamily"/>
</dbReference>
<evidence type="ECO:0000259" key="13">
    <source>
        <dbReference type="PROSITE" id="PS50113"/>
    </source>
</evidence>
<name>A0A7V5H448_CALAY</name>
<dbReference type="CDD" id="cd00156">
    <property type="entry name" value="REC"/>
    <property type="match status" value="1"/>
</dbReference>
<dbReference type="InterPro" id="IPR036097">
    <property type="entry name" value="HisK_dim/P_sf"/>
</dbReference>
<dbReference type="PROSITE" id="PS50109">
    <property type="entry name" value="HIS_KIN"/>
    <property type="match status" value="1"/>
</dbReference>
<feature type="domain" description="PAC" evidence="13">
    <location>
        <begin position="414"/>
        <end position="464"/>
    </location>
</feature>
<feature type="domain" description="Histidine kinase" evidence="10">
    <location>
        <begin position="477"/>
        <end position="700"/>
    </location>
</feature>
<dbReference type="PROSITE" id="PS50236">
    <property type="entry name" value="CHCR"/>
    <property type="match status" value="1"/>
</dbReference>
<dbReference type="InterPro" id="IPR003661">
    <property type="entry name" value="HisK_dim/P_dom"/>
</dbReference>
<dbReference type="InterPro" id="IPR003594">
    <property type="entry name" value="HATPase_dom"/>
</dbReference>
<dbReference type="InterPro" id="IPR003018">
    <property type="entry name" value="GAF"/>
</dbReference>
<dbReference type="AlphaFoldDB" id="A0A7V5H448"/>
<dbReference type="Pfam" id="PF00072">
    <property type="entry name" value="Response_reg"/>
    <property type="match status" value="1"/>
</dbReference>
<dbReference type="GO" id="GO:0000155">
    <property type="term" value="F:phosphorelay sensor kinase activity"/>
    <property type="evidence" value="ECO:0007669"/>
    <property type="project" value="InterPro"/>
</dbReference>
<proteinExistence type="predicted"/>
<dbReference type="GO" id="GO:0016192">
    <property type="term" value="P:vesicle-mediated transport"/>
    <property type="evidence" value="ECO:0007669"/>
    <property type="project" value="InterPro"/>
</dbReference>
<gene>
    <name evidence="14" type="ORF">ENL21_07010</name>
</gene>
<keyword evidence="5" id="KW-0547">Nucleotide-binding</keyword>
<dbReference type="SMART" id="SM00387">
    <property type="entry name" value="HATPase_c"/>
    <property type="match status" value="1"/>
</dbReference>
<dbReference type="Gene3D" id="3.30.565.10">
    <property type="entry name" value="Histidine kinase-like ATPase, C-terminal domain"/>
    <property type="match status" value="1"/>
</dbReference>
<accession>A0A7V5H448</accession>
<dbReference type="PRINTS" id="PR00344">
    <property type="entry name" value="BCTRLSENSOR"/>
</dbReference>
<evidence type="ECO:0000256" key="2">
    <source>
        <dbReference type="ARBA" id="ARBA00012438"/>
    </source>
</evidence>
<evidence type="ECO:0000256" key="9">
    <source>
        <dbReference type="PROSITE-ProRule" id="PRU00169"/>
    </source>
</evidence>
<evidence type="ECO:0000256" key="1">
    <source>
        <dbReference type="ARBA" id="ARBA00000085"/>
    </source>
</evidence>
<dbReference type="InterPro" id="IPR029016">
    <property type="entry name" value="GAF-like_dom_sf"/>
</dbReference>
<dbReference type="EMBL" id="DRTD01000519">
    <property type="protein sequence ID" value="HHE55514.1"/>
    <property type="molecule type" value="Genomic_DNA"/>
</dbReference>
<dbReference type="PROSITE" id="PS50113">
    <property type="entry name" value="PAC"/>
    <property type="match status" value="1"/>
</dbReference>
<dbReference type="InterPro" id="IPR000014">
    <property type="entry name" value="PAS"/>
</dbReference>
<dbReference type="Pfam" id="PF01590">
    <property type="entry name" value="GAF"/>
    <property type="match status" value="1"/>
</dbReference>
<evidence type="ECO:0000313" key="14">
    <source>
        <dbReference type="EMBL" id="HHE55514.1"/>
    </source>
</evidence>
<evidence type="ECO:0000256" key="6">
    <source>
        <dbReference type="ARBA" id="ARBA00022777"/>
    </source>
</evidence>
<comment type="caution">
    <text evidence="14">The sequence shown here is derived from an EMBL/GenBank/DDBJ whole genome shotgun (WGS) entry which is preliminary data.</text>
</comment>
<comment type="catalytic activity">
    <reaction evidence="1">
        <text>ATP + protein L-histidine = ADP + protein N-phospho-L-histidine.</text>
        <dbReference type="EC" id="2.7.13.3"/>
    </reaction>
</comment>
<dbReference type="SUPFAM" id="SSF55785">
    <property type="entry name" value="PYP-like sensor domain (PAS domain)"/>
    <property type="match status" value="2"/>
</dbReference>
<dbReference type="InterPro" id="IPR035965">
    <property type="entry name" value="PAS-like_dom_sf"/>
</dbReference>
<dbReference type="SMART" id="SM00065">
    <property type="entry name" value="GAF"/>
    <property type="match status" value="1"/>
</dbReference>
<evidence type="ECO:0000256" key="4">
    <source>
        <dbReference type="ARBA" id="ARBA00022679"/>
    </source>
</evidence>
<dbReference type="PROSITE" id="PS50110">
    <property type="entry name" value="RESPONSE_REGULATORY"/>
    <property type="match status" value="1"/>
</dbReference>
<dbReference type="InterPro" id="IPR013656">
    <property type="entry name" value="PAS_4"/>
</dbReference>
<keyword evidence="3 9" id="KW-0597">Phosphoprotein</keyword>
<protein>
    <recommendedName>
        <fullName evidence="2">histidine kinase</fullName>
        <ecNumber evidence="2">2.7.13.3</ecNumber>
    </recommendedName>
</protein>
<evidence type="ECO:0000259" key="12">
    <source>
        <dbReference type="PROSITE" id="PS50112"/>
    </source>
</evidence>
<dbReference type="SMART" id="SM00448">
    <property type="entry name" value="REC"/>
    <property type="match status" value="1"/>
</dbReference>
<feature type="modified residue" description="4-aspartylphosphate" evidence="9">
    <location>
        <position position="776"/>
    </location>
</feature>
<dbReference type="CDD" id="cd00130">
    <property type="entry name" value="PAS"/>
    <property type="match status" value="2"/>
</dbReference>
<organism evidence="14">
    <name type="scientific">Caldithrix abyssi</name>
    <dbReference type="NCBI Taxonomy" id="187145"/>
    <lineage>
        <taxon>Bacteria</taxon>
        <taxon>Pseudomonadati</taxon>
        <taxon>Calditrichota</taxon>
        <taxon>Calditrichia</taxon>
        <taxon>Calditrichales</taxon>
        <taxon>Calditrichaceae</taxon>
        <taxon>Caldithrix</taxon>
    </lineage>
</organism>
<dbReference type="SUPFAM" id="SSF47384">
    <property type="entry name" value="Homodimeric domain of signal transducing histidine kinase"/>
    <property type="match status" value="1"/>
</dbReference>
<feature type="domain" description="Response regulatory" evidence="11">
    <location>
        <begin position="725"/>
        <end position="841"/>
    </location>
</feature>
<dbReference type="InterPro" id="IPR004358">
    <property type="entry name" value="Sig_transdc_His_kin-like_C"/>
</dbReference>
<feature type="domain" description="PAS" evidence="12">
    <location>
        <begin position="53"/>
        <end position="106"/>
    </location>
</feature>
<dbReference type="Pfam" id="PF08448">
    <property type="entry name" value="PAS_4"/>
    <property type="match status" value="1"/>
</dbReference>
<evidence type="ECO:0000259" key="10">
    <source>
        <dbReference type="PROSITE" id="PS50109"/>
    </source>
</evidence>
<dbReference type="InterPro" id="IPR001789">
    <property type="entry name" value="Sig_transdc_resp-reg_receiver"/>
</dbReference>
<dbReference type="Gene3D" id="1.10.287.130">
    <property type="match status" value="1"/>
</dbReference>
<keyword evidence="8" id="KW-0902">Two-component regulatory system</keyword>
<reference evidence="14" key="1">
    <citation type="journal article" date="2020" name="mSystems">
        <title>Genome- and Community-Level Interaction Insights into Carbon Utilization and Element Cycling Functions of Hydrothermarchaeota in Hydrothermal Sediment.</title>
        <authorList>
            <person name="Zhou Z."/>
            <person name="Liu Y."/>
            <person name="Xu W."/>
            <person name="Pan J."/>
            <person name="Luo Z.H."/>
            <person name="Li M."/>
        </authorList>
    </citation>
    <scope>NUCLEOTIDE SEQUENCE [LARGE SCALE GENOMIC DNA]</scope>
    <source>
        <strain evidence="14">HyVt-76</strain>
    </source>
</reference>
<evidence type="ECO:0000256" key="7">
    <source>
        <dbReference type="ARBA" id="ARBA00022840"/>
    </source>
</evidence>